<dbReference type="PANTHER" id="PTHR14336">
    <property type="entry name" value="TANDEM PH DOMAIN CONTAINING PROTEIN"/>
    <property type="match status" value="1"/>
</dbReference>
<dbReference type="PROSITE" id="PS50006">
    <property type="entry name" value="FHA_DOMAIN"/>
    <property type="match status" value="1"/>
</dbReference>
<dbReference type="GeneID" id="20529375"/>
<dbReference type="SUPFAM" id="SSF49879">
    <property type="entry name" value="SMAD/FHA domain"/>
    <property type="match status" value="1"/>
</dbReference>
<dbReference type="RefSeq" id="XP_009496804.1">
    <property type="nucleotide sequence ID" value="XM_009498529.1"/>
</dbReference>
<dbReference type="Pfam" id="PF00498">
    <property type="entry name" value="FHA"/>
    <property type="match status" value="1"/>
</dbReference>
<sequence length="379" mass="41571">MSTPSNFNATNFKTGILTKQGGRIKTWKRRFFVLDKQNRMFYYFKNENETALKQAKGMVHLENYKIHCAVADTKREHSLKIVKPGARTYFLVADTAAICEDWRQVFIELGMSPDDDTPAESSPVSNDGPISVVTVLGPSEQPSALSAAPSVPTTPLESVTSEEAAVAEQPEAAAPVPSNVPAELAMGAPPPTLESFDNDDSDDDEADEPKAFTLMLVPLDRPDYDTMVFRSDQTTLGSPLGGVIRFGRQHPQSQAAAPSAPGDSPAPAHFIKLHADIASRAHADLWFEETKSAFVLLDLGSRAGTFINSDRMPNNVTTPTTLAHGDVIQFGVDQRGSELHRRRIRFRIEISESYTAFESHQDSDLQNVTRSVNLLNLQS</sequence>
<dbReference type="Pfam" id="PF00169">
    <property type="entry name" value="PH"/>
    <property type="match status" value="1"/>
</dbReference>
<feature type="region of interest" description="Disordered" evidence="1">
    <location>
        <begin position="141"/>
        <end position="206"/>
    </location>
</feature>
<dbReference type="InterPro" id="IPR001849">
    <property type="entry name" value="PH_domain"/>
</dbReference>
<evidence type="ECO:0008006" key="6">
    <source>
        <dbReference type="Google" id="ProtNLM"/>
    </source>
</evidence>
<feature type="domain" description="FHA" evidence="3">
    <location>
        <begin position="244"/>
        <end position="312"/>
    </location>
</feature>
<evidence type="ECO:0000259" key="2">
    <source>
        <dbReference type="PROSITE" id="PS50003"/>
    </source>
</evidence>
<evidence type="ECO:0000256" key="1">
    <source>
        <dbReference type="SAM" id="MobiDB-lite"/>
    </source>
</evidence>
<feature type="compositionally biased region" description="Low complexity" evidence="1">
    <location>
        <begin position="157"/>
        <end position="177"/>
    </location>
</feature>
<name>A0A058Z5L4_FONAL</name>
<reference evidence="4" key="1">
    <citation type="submission" date="2013-04" db="EMBL/GenBank/DDBJ databases">
        <title>The Genome Sequence of Fonticula alba ATCC 38817.</title>
        <authorList>
            <consortium name="The Broad Institute Genomics Platform"/>
            <person name="Russ C."/>
            <person name="Cuomo C."/>
            <person name="Burger G."/>
            <person name="Gray M.W."/>
            <person name="Holland P.W.H."/>
            <person name="King N."/>
            <person name="Lang F.B.F."/>
            <person name="Roger A.J."/>
            <person name="Ruiz-Trillo I."/>
            <person name="Brown M."/>
            <person name="Walker B."/>
            <person name="Young S."/>
            <person name="Zeng Q."/>
            <person name="Gargeya S."/>
            <person name="Fitzgerald M."/>
            <person name="Haas B."/>
            <person name="Abouelleil A."/>
            <person name="Allen A.W."/>
            <person name="Alvarado L."/>
            <person name="Arachchi H.M."/>
            <person name="Berlin A.M."/>
            <person name="Chapman S.B."/>
            <person name="Gainer-Dewar J."/>
            <person name="Goldberg J."/>
            <person name="Griggs A."/>
            <person name="Gujja S."/>
            <person name="Hansen M."/>
            <person name="Howarth C."/>
            <person name="Imamovic A."/>
            <person name="Ireland A."/>
            <person name="Larimer J."/>
            <person name="McCowan C."/>
            <person name="Murphy C."/>
            <person name="Pearson M."/>
            <person name="Poon T.W."/>
            <person name="Priest M."/>
            <person name="Roberts A."/>
            <person name="Saif S."/>
            <person name="Shea T."/>
            <person name="Sisk P."/>
            <person name="Sykes S."/>
            <person name="Wortman J."/>
            <person name="Nusbaum C."/>
            <person name="Birren B."/>
        </authorList>
    </citation>
    <scope>NUCLEOTIDE SEQUENCE [LARGE SCALE GENOMIC DNA]</scope>
    <source>
        <strain evidence="4">ATCC 38817</strain>
    </source>
</reference>
<dbReference type="InterPro" id="IPR051707">
    <property type="entry name" value="PI-Interact_SigTrans_Reg"/>
</dbReference>
<dbReference type="SUPFAM" id="SSF50729">
    <property type="entry name" value="PH domain-like"/>
    <property type="match status" value="1"/>
</dbReference>
<accession>A0A058Z5L4</accession>
<dbReference type="SMART" id="SM00240">
    <property type="entry name" value="FHA"/>
    <property type="match status" value="1"/>
</dbReference>
<dbReference type="EMBL" id="KB932207">
    <property type="protein sequence ID" value="KCV69233.1"/>
    <property type="molecule type" value="Genomic_DNA"/>
</dbReference>
<evidence type="ECO:0000259" key="3">
    <source>
        <dbReference type="PROSITE" id="PS50006"/>
    </source>
</evidence>
<dbReference type="InterPro" id="IPR000253">
    <property type="entry name" value="FHA_dom"/>
</dbReference>
<evidence type="ECO:0000313" key="4">
    <source>
        <dbReference type="EMBL" id="KCV69233.1"/>
    </source>
</evidence>
<dbReference type="OrthoDB" id="6020705at2759"/>
<organism evidence="4">
    <name type="scientific">Fonticula alba</name>
    <name type="common">Slime mold</name>
    <dbReference type="NCBI Taxonomy" id="691883"/>
    <lineage>
        <taxon>Eukaryota</taxon>
        <taxon>Rotosphaerida</taxon>
        <taxon>Fonticulaceae</taxon>
        <taxon>Fonticula</taxon>
    </lineage>
</organism>
<dbReference type="AlphaFoldDB" id="A0A058Z5L4"/>
<dbReference type="Proteomes" id="UP000030693">
    <property type="component" value="Unassembled WGS sequence"/>
</dbReference>
<gene>
    <name evidence="4" type="ORF">H696_04650</name>
</gene>
<dbReference type="PROSITE" id="PS50003">
    <property type="entry name" value="PH_DOMAIN"/>
    <property type="match status" value="1"/>
</dbReference>
<protein>
    <recommendedName>
        <fullName evidence="6">PH domain-containing protein</fullName>
    </recommendedName>
</protein>
<keyword evidence="5" id="KW-1185">Reference proteome</keyword>
<proteinExistence type="predicted"/>
<dbReference type="SMART" id="SM00233">
    <property type="entry name" value="PH"/>
    <property type="match status" value="1"/>
</dbReference>
<dbReference type="Gene3D" id="2.60.200.20">
    <property type="match status" value="1"/>
</dbReference>
<dbReference type="eggNOG" id="KOG0248">
    <property type="taxonomic scope" value="Eukaryota"/>
</dbReference>
<dbReference type="InterPro" id="IPR008984">
    <property type="entry name" value="SMAD_FHA_dom_sf"/>
</dbReference>
<feature type="compositionally biased region" description="Acidic residues" evidence="1">
    <location>
        <begin position="196"/>
        <end position="206"/>
    </location>
</feature>
<feature type="domain" description="PH" evidence="2">
    <location>
        <begin position="10"/>
        <end position="111"/>
    </location>
</feature>
<evidence type="ECO:0000313" key="5">
    <source>
        <dbReference type="Proteomes" id="UP000030693"/>
    </source>
</evidence>
<dbReference type="InterPro" id="IPR011993">
    <property type="entry name" value="PH-like_dom_sf"/>
</dbReference>
<dbReference type="Gene3D" id="2.30.29.30">
    <property type="entry name" value="Pleckstrin-homology domain (PH domain)/Phosphotyrosine-binding domain (PTB)"/>
    <property type="match status" value="1"/>
</dbReference>